<feature type="transmembrane region" description="Helical" evidence="6">
    <location>
        <begin position="379"/>
        <end position="396"/>
    </location>
</feature>
<keyword evidence="2 6" id="KW-0812">Transmembrane</keyword>
<evidence type="ECO:0000256" key="3">
    <source>
        <dbReference type="ARBA" id="ARBA00022737"/>
    </source>
</evidence>
<dbReference type="OrthoDB" id="44789at2759"/>
<sequence length="518" mass="55433">MPKAGTYTARSIVDLFGTFDDVPHGTSEGVRFSSSAAAAANARRGADGSKGVAASNVFVTAHALSFRKRLRYIVACCQPSQWILLALLGFVTAVLAFTIELSVTKIYELRAEYLPVWAWLLTAAVLAAFAVLCVHIGSPAAAGSGIPEMKVTLTGEDVDDFLSLRTLFAKTFGLVAVQAAGLSLGSEGPFIHIAGCVAVALCTYLPQAWFYRYINVETYRLQLLAVAVSAGVTATFGAPVGGVLFSIEVTATFFFVSSLWKGFYTAIACMVVFRLARLVPVIELFQIDTLPPLTITLEIFAFIILAVLCGVLSGVIVFFVGVLNSITKRFPIPMRYVWVTGVALVDAGVAYASPLLWQLDRGLLGDMLVVSHHEAANDVINQAGNLAIVFIAKICLMIVSMSCWVPTGLFLPVFTIGAVWGRLYGLLVHELLAQSYAFAPPAVYALVGAICLTAGVTRTISVAVIAFELTGHIHQMSVIVISTVVAYAVAALFTTSIYDVLLHLKGLPYVPHLRPPEL</sequence>
<dbReference type="PRINTS" id="PR00762">
    <property type="entry name" value="CLCHANNEL"/>
</dbReference>
<reference evidence="7 8" key="1">
    <citation type="submission" date="2008-07" db="EMBL/GenBank/DDBJ databases">
        <authorList>
            <person name="El-Sayed N."/>
            <person name="Caler E."/>
            <person name="Inman J."/>
            <person name="Amedeo P."/>
            <person name="Hass B."/>
            <person name="Wortman J."/>
        </authorList>
    </citation>
    <scope>NUCLEOTIDE SEQUENCE [LARGE SCALE GENOMIC DNA]</scope>
    <source>
        <strain evidence="8">ATCC 50983 / TXsc</strain>
    </source>
</reference>
<dbReference type="Proteomes" id="UP000007800">
    <property type="component" value="Unassembled WGS sequence"/>
</dbReference>
<dbReference type="RefSeq" id="XP_002788093.1">
    <property type="nucleotide sequence ID" value="XM_002788047.1"/>
</dbReference>
<evidence type="ECO:0000256" key="2">
    <source>
        <dbReference type="ARBA" id="ARBA00022692"/>
    </source>
</evidence>
<keyword evidence="3" id="KW-0677">Repeat</keyword>
<dbReference type="SUPFAM" id="SSF81340">
    <property type="entry name" value="Clc chloride channel"/>
    <property type="match status" value="1"/>
</dbReference>
<dbReference type="Pfam" id="PF00654">
    <property type="entry name" value="Voltage_CLC"/>
    <property type="match status" value="1"/>
</dbReference>
<protein>
    <recommendedName>
        <fullName evidence="9">Chloride channel protein</fullName>
    </recommendedName>
</protein>
<gene>
    <name evidence="7" type="ORF">Pmar_PMAR006781</name>
</gene>
<keyword evidence="8" id="KW-1185">Reference proteome</keyword>
<evidence type="ECO:0000313" key="8">
    <source>
        <dbReference type="Proteomes" id="UP000007800"/>
    </source>
</evidence>
<dbReference type="PANTHER" id="PTHR45720:SF10">
    <property type="entry name" value="CHLORIDE CHANNEL PROTEIN 2"/>
    <property type="match status" value="1"/>
</dbReference>
<proteinExistence type="predicted"/>
<feature type="transmembrane region" description="Helical" evidence="6">
    <location>
        <begin position="478"/>
        <end position="498"/>
    </location>
</feature>
<dbReference type="PANTHER" id="PTHR45720">
    <property type="entry name" value="CHLORIDE CHANNEL PROTEIN 2"/>
    <property type="match status" value="1"/>
</dbReference>
<keyword evidence="5 6" id="KW-0472">Membrane</keyword>
<dbReference type="GO" id="GO:0016020">
    <property type="term" value="C:membrane"/>
    <property type="evidence" value="ECO:0007669"/>
    <property type="project" value="UniProtKB-SubCell"/>
</dbReference>
<evidence type="ECO:0000256" key="1">
    <source>
        <dbReference type="ARBA" id="ARBA00004141"/>
    </source>
</evidence>
<feature type="transmembrane region" description="Helical" evidence="6">
    <location>
        <begin position="190"/>
        <end position="211"/>
    </location>
</feature>
<evidence type="ECO:0008006" key="9">
    <source>
        <dbReference type="Google" id="ProtNLM"/>
    </source>
</evidence>
<feature type="transmembrane region" description="Helical" evidence="6">
    <location>
        <begin position="82"/>
        <end position="104"/>
    </location>
</feature>
<feature type="transmembrane region" description="Helical" evidence="6">
    <location>
        <begin position="299"/>
        <end position="324"/>
    </location>
</feature>
<dbReference type="GO" id="GO:0005247">
    <property type="term" value="F:voltage-gated chloride channel activity"/>
    <property type="evidence" value="ECO:0007669"/>
    <property type="project" value="TreeGrafter"/>
</dbReference>
<evidence type="ECO:0000256" key="4">
    <source>
        <dbReference type="ARBA" id="ARBA00022989"/>
    </source>
</evidence>
<evidence type="ECO:0000313" key="7">
    <source>
        <dbReference type="EMBL" id="EER19889.1"/>
    </source>
</evidence>
<feature type="transmembrane region" description="Helical" evidence="6">
    <location>
        <begin position="403"/>
        <end position="423"/>
    </location>
</feature>
<organism evidence="8">
    <name type="scientific">Perkinsus marinus (strain ATCC 50983 / TXsc)</name>
    <dbReference type="NCBI Taxonomy" id="423536"/>
    <lineage>
        <taxon>Eukaryota</taxon>
        <taxon>Sar</taxon>
        <taxon>Alveolata</taxon>
        <taxon>Perkinsozoa</taxon>
        <taxon>Perkinsea</taxon>
        <taxon>Perkinsida</taxon>
        <taxon>Perkinsidae</taxon>
        <taxon>Perkinsus</taxon>
    </lineage>
</organism>
<feature type="transmembrane region" description="Helical" evidence="6">
    <location>
        <begin position="336"/>
        <end position="359"/>
    </location>
</feature>
<dbReference type="InterPro" id="IPR014743">
    <property type="entry name" value="Cl-channel_core"/>
</dbReference>
<feature type="transmembrane region" description="Helical" evidence="6">
    <location>
        <begin position="116"/>
        <end position="142"/>
    </location>
</feature>
<feature type="transmembrane region" description="Helical" evidence="6">
    <location>
        <begin position="223"/>
        <end position="247"/>
    </location>
</feature>
<dbReference type="InterPro" id="IPR001807">
    <property type="entry name" value="ClC"/>
</dbReference>
<dbReference type="InterPro" id="IPR050970">
    <property type="entry name" value="Cl_channel_volt-gated"/>
</dbReference>
<dbReference type="EMBL" id="GG670888">
    <property type="protein sequence ID" value="EER19889.1"/>
    <property type="molecule type" value="Genomic_DNA"/>
</dbReference>
<evidence type="ECO:0000256" key="6">
    <source>
        <dbReference type="SAM" id="Phobius"/>
    </source>
</evidence>
<dbReference type="InParanoid" id="C5K6G9"/>
<dbReference type="GeneID" id="9058400"/>
<dbReference type="Gene3D" id="1.10.3080.10">
    <property type="entry name" value="Clc chloride channel"/>
    <property type="match status" value="1"/>
</dbReference>
<accession>C5K6G9</accession>
<dbReference type="OMA" id="HIRCAER"/>
<name>C5K6G9_PERM5</name>
<evidence type="ECO:0000256" key="5">
    <source>
        <dbReference type="ARBA" id="ARBA00023136"/>
    </source>
</evidence>
<feature type="transmembrane region" description="Helical" evidence="6">
    <location>
        <begin position="443"/>
        <end position="466"/>
    </location>
</feature>
<comment type="subcellular location">
    <subcellularLocation>
        <location evidence="1">Membrane</location>
        <topology evidence="1">Multi-pass membrane protein</topology>
    </subcellularLocation>
</comment>
<keyword evidence="4 6" id="KW-1133">Transmembrane helix</keyword>
<dbReference type="AlphaFoldDB" id="C5K6G9"/>
<feature type="transmembrane region" description="Helical" evidence="6">
    <location>
        <begin position="259"/>
        <end position="279"/>
    </location>
</feature>